<evidence type="ECO:0000256" key="3">
    <source>
        <dbReference type="ARBA" id="ARBA00022692"/>
    </source>
</evidence>
<name>A0A1Y0ISZ4_9BACL</name>
<protein>
    <submittedName>
        <fullName evidence="7">Uncharacterized protein</fullName>
    </submittedName>
</protein>
<dbReference type="OrthoDB" id="9775950at2"/>
<dbReference type="EMBL" id="CP021434">
    <property type="protein sequence ID" value="ARU63577.1"/>
    <property type="molecule type" value="Genomic_DNA"/>
</dbReference>
<keyword evidence="2" id="KW-1003">Cell membrane</keyword>
<dbReference type="InterPro" id="IPR002797">
    <property type="entry name" value="Polysacc_synth"/>
</dbReference>
<dbReference type="CDD" id="cd13124">
    <property type="entry name" value="MATE_SpoVB_like"/>
    <property type="match status" value="1"/>
</dbReference>
<feature type="transmembrane region" description="Helical" evidence="6">
    <location>
        <begin position="364"/>
        <end position="382"/>
    </location>
</feature>
<feature type="transmembrane region" description="Helical" evidence="6">
    <location>
        <begin position="122"/>
        <end position="140"/>
    </location>
</feature>
<keyword evidence="4 6" id="KW-1133">Transmembrane helix</keyword>
<evidence type="ECO:0000313" key="8">
    <source>
        <dbReference type="Proteomes" id="UP000195437"/>
    </source>
</evidence>
<evidence type="ECO:0000256" key="4">
    <source>
        <dbReference type="ARBA" id="ARBA00022989"/>
    </source>
</evidence>
<feature type="transmembrane region" description="Helical" evidence="6">
    <location>
        <begin position="325"/>
        <end position="344"/>
    </location>
</feature>
<dbReference type="AlphaFoldDB" id="A0A1Y0ISZ4"/>
<evidence type="ECO:0000256" key="1">
    <source>
        <dbReference type="ARBA" id="ARBA00004651"/>
    </source>
</evidence>
<feature type="transmembrane region" description="Helical" evidence="6">
    <location>
        <begin position="394"/>
        <end position="410"/>
    </location>
</feature>
<feature type="transmembrane region" description="Helical" evidence="6">
    <location>
        <begin position="186"/>
        <end position="209"/>
    </location>
</feature>
<evidence type="ECO:0000256" key="2">
    <source>
        <dbReference type="ARBA" id="ARBA00022475"/>
    </source>
</evidence>
<keyword evidence="8" id="KW-1185">Reference proteome</keyword>
<dbReference type="Proteomes" id="UP000195437">
    <property type="component" value="Chromosome"/>
</dbReference>
<reference evidence="8" key="1">
    <citation type="submission" date="2017-05" db="EMBL/GenBank/DDBJ databases">
        <authorList>
            <person name="Sung H."/>
        </authorList>
    </citation>
    <scope>NUCLEOTIDE SEQUENCE [LARGE SCALE GENOMIC DNA]</scope>
    <source>
        <strain evidence="8">AR23208</strain>
    </source>
</reference>
<accession>A0A1Y0ISZ4</accession>
<feature type="transmembrane region" description="Helical" evidence="6">
    <location>
        <begin position="485"/>
        <end position="505"/>
    </location>
</feature>
<feature type="transmembrane region" description="Helical" evidence="6">
    <location>
        <begin position="455"/>
        <end position="473"/>
    </location>
</feature>
<dbReference type="Pfam" id="PF01943">
    <property type="entry name" value="Polysacc_synt"/>
    <property type="match status" value="1"/>
</dbReference>
<sequence length="525" mass="56567">MSAKKGLAAGALSLAAAGLISKILGVVYIVPFQNMAKDYAMGLYQNAYAIYVVMLTLATAGVPLAISKLVSEKNALRDYAGADQIYRVGARFLALAGVLVFVVLMLLGGWIGIWMGNYHSSTAIRALAFALLVVPLLAAMRGYIQGHQAMAVSGNSQVVEQLVRVTVILLGVFVAVRLGAEARVTAAVATFASVLGAFASLIFLGKHVVKQRRENRKKYLRASTEANKVVLRRILKVAIPISLSSIVLPLSQMLDAFTITNLLVFGFDWTKELATSEFGVYTARALRLIALPLSLAVAVGLSLMPAISEAIAQKNLKLRNDRVIMAFRLTSFFSFPTAVGLYVLAGPIDIALFTDLKGADTIAAISWMAIFSSYELVCAYILQAMGYMYMPIRNMFAGLGLKLILLIFLVPKFGILGAGLAAVVGYVLSSGLNFAAVKRLAEIPMSYYSLFGKPLLSSAVMGIVVWMLTRIPLDVIIPWPRIESLVLVMLGGAVGAVVFGGLMIVQKGITKEELRRMPGVKRFVR</sequence>
<evidence type="ECO:0000313" key="7">
    <source>
        <dbReference type="EMBL" id="ARU63577.1"/>
    </source>
</evidence>
<feature type="transmembrane region" description="Helical" evidence="6">
    <location>
        <begin position="285"/>
        <end position="304"/>
    </location>
</feature>
<feature type="transmembrane region" description="Helical" evidence="6">
    <location>
        <begin position="161"/>
        <end position="180"/>
    </location>
</feature>
<keyword evidence="5 6" id="KW-0472">Membrane</keyword>
<comment type="subcellular location">
    <subcellularLocation>
        <location evidence="1">Cell membrane</location>
        <topology evidence="1">Multi-pass membrane protein</topology>
    </subcellularLocation>
</comment>
<feature type="transmembrane region" description="Helical" evidence="6">
    <location>
        <begin position="237"/>
        <end position="265"/>
    </location>
</feature>
<feature type="transmembrane region" description="Helical" evidence="6">
    <location>
        <begin position="416"/>
        <end position="435"/>
    </location>
</feature>
<proteinExistence type="predicted"/>
<evidence type="ECO:0000256" key="6">
    <source>
        <dbReference type="SAM" id="Phobius"/>
    </source>
</evidence>
<dbReference type="RefSeq" id="WP_087458913.1">
    <property type="nucleotide sequence ID" value="NZ_CP021434.1"/>
</dbReference>
<dbReference type="GO" id="GO:0005886">
    <property type="term" value="C:plasma membrane"/>
    <property type="evidence" value="ECO:0007669"/>
    <property type="project" value="UniProtKB-SubCell"/>
</dbReference>
<organism evidence="7 8">
    <name type="scientific">Tumebacillus avium</name>
    <dbReference type="NCBI Taxonomy" id="1903704"/>
    <lineage>
        <taxon>Bacteria</taxon>
        <taxon>Bacillati</taxon>
        <taxon>Bacillota</taxon>
        <taxon>Bacilli</taxon>
        <taxon>Bacillales</taxon>
        <taxon>Alicyclobacillaceae</taxon>
        <taxon>Tumebacillus</taxon>
    </lineage>
</organism>
<dbReference type="PIRSF" id="PIRSF038958">
    <property type="entry name" value="PG_synth_SpoVB"/>
    <property type="match status" value="1"/>
</dbReference>
<gene>
    <name evidence="7" type="ORF">CBW65_23115</name>
</gene>
<dbReference type="InterPro" id="IPR050833">
    <property type="entry name" value="Poly_Biosynth_Transport"/>
</dbReference>
<evidence type="ECO:0000256" key="5">
    <source>
        <dbReference type="ARBA" id="ARBA00023136"/>
    </source>
</evidence>
<keyword evidence="3 6" id="KW-0812">Transmembrane</keyword>
<dbReference type="PANTHER" id="PTHR30250:SF21">
    <property type="entry name" value="LIPID II FLIPPASE MURJ"/>
    <property type="match status" value="1"/>
</dbReference>
<dbReference type="InterPro" id="IPR024923">
    <property type="entry name" value="PG_synth_SpoVB"/>
</dbReference>
<dbReference type="KEGG" id="tum:CBW65_23115"/>
<feature type="transmembrane region" description="Helical" evidence="6">
    <location>
        <begin position="92"/>
        <end position="116"/>
    </location>
</feature>
<feature type="transmembrane region" description="Helical" evidence="6">
    <location>
        <begin position="49"/>
        <end position="71"/>
    </location>
</feature>
<dbReference type="PANTHER" id="PTHR30250">
    <property type="entry name" value="PST FAMILY PREDICTED COLANIC ACID TRANSPORTER"/>
    <property type="match status" value="1"/>
</dbReference>